<dbReference type="EMBL" id="CM034405">
    <property type="protein sequence ID" value="KAJ0173427.1"/>
    <property type="molecule type" value="Genomic_DNA"/>
</dbReference>
<keyword evidence="2" id="KW-1185">Reference proteome</keyword>
<accession>A0ACC1CPN6</accession>
<dbReference type="Proteomes" id="UP000824533">
    <property type="component" value="Linkage Group LG19"/>
</dbReference>
<comment type="caution">
    <text evidence="1">The sequence shown here is derived from an EMBL/GenBank/DDBJ whole genome shotgun (WGS) entry which is preliminary data.</text>
</comment>
<sequence length="126" mass="14054">MCIIYDNYCQNFVPDRKTIKMLTSSLVGLRAFRTSVVITRNLAAAQKATDPIQQLFLDKIREYKQKSAGGKLVDPSPTIQKELKAELDKLEKQYGGGSGVDMTSFPALKFEEPVLDPIDEQTAAKK</sequence>
<evidence type="ECO:0000313" key="1">
    <source>
        <dbReference type="EMBL" id="KAJ0173427.1"/>
    </source>
</evidence>
<reference evidence="1 2" key="1">
    <citation type="journal article" date="2021" name="Front. Genet.">
        <title>Chromosome-Level Genome Assembly Reveals Significant Gene Expansion in the Toll and IMD Signaling Pathways of Dendrolimus kikuchii.</title>
        <authorList>
            <person name="Zhou J."/>
            <person name="Wu P."/>
            <person name="Xiong Z."/>
            <person name="Liu N."/>
            <person name="Zhao N."/>
            <person name="Ji M."/>
            <person name="Qiu Y."/>
            <person name="Yang B."/>
        </authorList>
    </citation>
    <scope>NUCLEOTIDE SEQUENCE [LARGE SCALE GENOMIC DNA]</scope>
    <source>
        <strain evidence="1">Ann1</strain>
    </source>
</reference>
<proteinExistence type="predicted"/>
<protein>
    <submittedName>
        <fullName evidence="1">Uncharacterized protein</fullName>
    </submittedName>
</protein>
<name>A0ACC1CPN6_9NEOP</name>
<evidence type="ECO:0000313" key="2">
    <source>
        <dbReference type="Proteomes" id="UP000824533"/>
    </source>
</evidence>
<gene>
    <name evidence="1" type="ORF">K1T71_010576</name>
</gene>
<organism evidence="1 2">
    <name type="scientific">Dendrolimus kikuchii</name>
    <dbReference type="NCBI Taxonomy" id="765133"/>
    <lineage>
        <taxon>Eukaryota</taxon>
        <taxon>Metazoa</taxon>
        <taxon>Ecdysozoa</taxon>
        <taxon>Arthropoda</taxon>
        <taxon>Hexapoda</taxon>
        <taxon>Insecta</taxon>
        <taxon>Pterygota</taxon>
        <taxon>Neoptera</taxon>
        <taxon>Endopterygota</taxon>
        <taxon>Lepidoptera</taxon>
        <taxon>Glossata</taxon>
        <taxon>Ditrysia</taxon>
        <taxon>Bombycoidea</taxon>
        <taxon>Lasiocampidae</taxon>
        <taxon>Dendrolimus</taxon>
    </lineage>
</organism>